<protein>
    <recommendedName>
        <fullName evidence="5">Serine/threonine protein kinase</fullName>
    </recommendedName>
</protein>
<keyword evidence="2" id="KW-0472">Membrane</keyword>
<feature type="region of interest" description="Disordered" evidence="1">
    <location>
        <begin position="1"/>
        <end position="20"/>
    </location>
</feature>
<evidence type="ECO:0000256" key="1">
    <source>
        <dbReference type="SAM" id="MobiDB-lite"/>
    </source>
</evidence>
<dbReference type="RefSeq" id="WP_378299990.1">
    <property type="nucleotide sequence ID" value="NZ_JBHUKS010000003.1"/>
</dbReference>
<sequence>MTDTDEQPAKKDDQPKKSGWSEGHKWIAAIAALITAVAGIFIGRSSAPEPKAAPPVTVTQPPGTAPPAGTVTVTATVPAAETNSAAPVNGGAGVYSSEEIEWGSFNLDFRTPTYLADKYISPGYSNNLVAMGDAAKLAAWQTDSIPGKAECASAVAERGDNRTGALVKGNIVCGKTAENRIFRIEVLGVSERVTSKVVVWDK</sequence>
<accession>A0ABW5GZC8</accession>
<keyword evidence="4" id="KW-1185">Reference proteome</keyword>
<gene>
    <name evidence="3" type="ORF">ACFSVL_02505</name>
</gene>
<proteinExistence type="predicted"/>
<feature type="compositionally biased region" description="Basic and acidic residues" evidence="1">
    <location>
        <begin position="7"/>
        <end position="16"/>
    </location>
</feature>
<dbReference type="Proteomes" id="UP001597483">
    <property type="component" value="Unassembled WGS sequence"/>
</dbReference>
<evidence type="ECO:0008006" key="5">
    <source>
        <dbReference type="Google" id="ProtNLM"/>
    </source>
</evidence>
<reference evidence="4" key="1">
    <citation type="journal article" date="2019" name="Int. J. Syst. Evol. Microbiol.">
        <title>The Global Catalogue of Microorganisms (GCM) 10K type strain sequencing project: providing services to taxonomists for standard genome sequencing and annotation.</title>
        <authorList>
            <consortium name="The Broad Institute Genomics Platform"/>
            <consortium name="The Broad Institute Genome Sequencing Center for Infectious Disease"/>
            <person name="Wu L."/>
            <person name="Ma J."/>
        </authorList>
    </citation>
    <scope>NUCLEOTIDE SEQUENCE [LARGE SCALE GENOMIC DNA]</scope>
    <source>
        <strain evidence="4">CGMCC 4.7641</strain>
    </source>
</reference>
<comment type="caution">
    <text evidence="3">The sequence shown here is derived from an EMBL/GenBank/DDBJ whole genome shotgun (WGS) entry which is preliminary data.</text>
</comment>
<evidence type="ECO:0000256" key="2">
    <source>
        <dbReference type="SAM" id="Phobius"/>
    </source>
</evidence>
<evidence type="ECO:0000313" key="3">
    <source>
        <dbReference type="EMBL" id="MFD2466246.1"/>
    </source>
</evidence>
<evidence type="ECO:0000313" key="4">
    <source>
        <dbReference type="Proteomes" id="UP001597483"/>
    </source>
</evidence>
<keyword evidence="2" id="KW-0812">Transmembrane</keyword>
<feature type="transmembrane region" description="Helical" evidence="2">
    <location>
        <begin position="26"/>
        <end position="43"/>
    </location>
</feature>
<name>A0ABW5GZC8_9PSEU</name>
<keyword evidence="2" id="KW-1133">Transmembrane helix</keyword>
<organism evidence="3 4">
    <name type="scientific">Amycolatopsis silviterrae</name>
    <dbReference type="NCBI Taxonomy" id="1656914"/>
    <lineage>
        <taxon>Bacteria</taxon>
        <taxon>Bacillati</taxon>
        <taxon>Actinomycetota</taxon>
        <taxon>Actinomycetes</taxon>
        <taxon>Pseudonocardiales</taxon>
        <taxon>Pseudonocardiaceae</taxon>
        <taxon>Amycolatopsis</taxon>
    </lineage>
</organism>
<dbReference type="EMBL" id="JBHUKS010000003">
    <property type="protein sequence ID" value="MFD2466246.1"/>
    <property type="molecule type" value="Genomic_DNA"/>
</dbReference>